<feature type="transmembrane region" description="Helical" evidence="5">
    <location>
        <begin position="228"/>
        <end position="251"/>
    </location>
</feature>
<feature type="transmembrane region" description="Helical" evidence="5">
    <location>
        <begin position="91"/>
        <end position="117"/>
    </location>
</feature>
<keyword evidence="3 5" id="KW-1133">Transmembrane helix</keyword>
<protein>
    <recommendedName>
        <fullName evidence="5">UPF0182 protein GCM10009550_23980</fullName>
    </recommendedName>
</protein>
<sequence>MAVLAALFFVFTGVWTDLLWYRSLGENFSKVFTTQMWTRALLFFSGGLLMALAVGANIVIAYRLRPAYRPVSVEQQGLERYRTAVDPHRKAVLFTLLGAIGLFSGLSAAGQVGTWLAFMNRTPFGEKDAQFGMDISFFVFVYPFLRLILGFAFVMVVLSLLTAVAVHYLYGALRLQGPGDKASLSARAHLSVLVGLFVLLKAVAYWFDRWGLAYSERGRVTGPGYTDVSAVLPAKTILAAIALICAVLFFVNIWRRGMMLPGVGFGLLVLSAILLGGVYPLLIQQFQVKPNELAKERPYIQRNIDATRTAFGVENVAGQDYAPNKQPGSKELQEYSKTLPNVRLLDPELLSPTFRQQQQLQGFYDFANPLDIDRYPDAKGEPQDTLVAVRELTGPPENASGWVNEHLTYTHGYGFVSAKGNQVDPESKGPVYQTYGMPQDCSDKLEDGSCRLKIDKPQVYFGERSPQYSIVGNQKELDYPPNQQTTYTGIGGVKMDSFVNRVAYALKFQDRNILLSSEITDKSRILYDRSPRERVQKAAPWLTVDGNAYPVAAGGRIMWVVDAYTTSAGYPYAERVNLQDLTRDSNTERPSVGAQRRDDINYIRNSVKATVDAYDGTVTLYTWDEEDPVLKTWKKAFPGTVKSKAELKSAMDGQIYSHIRYPEDIFKVQRGVLSKYHVTDPSGFYSGQDYWQVPTDPTEKGVTEPPYFLTIQMPGKENAAEAESPDFALTSTYVARNGNNLTGYLSANSDPDSASFGELRLLQVPREVPILGPTQMQNDFKGNEKAAPILNRPQGSTTEVVYGNLLTLPFAGGFMYVQPVYQQAATGAQYPVLGWVLVSFGDQIGFATTFEEALEQILKPGTDVPETAGDTPSQEGDEQPANTSPNVQQAIDDVKKALGEAQEALKSGDLQKYADAQDKLEAAINKLVELRDQAGQTPASTPSTPGN</sequence>
<name>A0ABN1QVB7_9ACTN</name>
<comment type="caution">
    <text evidence="7">The sequence shown here is derived from an EMBL/GenBank/DDBJ whole genome shotgun (WGS) entry which is preliminary data.</text>
</comment>
<comment type="caution">
    <text evidence="5">Lacks conserved residue(s) required for the propagation of feature annotation.</text>
</comment>
<keyword evidence="1 5" id="KW-1003">Cell membrane</keyword>
<keyword evidence="4 5" id="KW-0472">Membrane</keyword>
<keyword evidence="8" id="KW-1185">Reference proteome</keyword>
<evidence type="ECO:0000313" key="7">
    <source>
        <dbReference type="EMBL" id="GAA0947995.1"/>
    </source>
</evidence>
<organism evidence="7 8">
    <name type="scientific">Actinocorallia libanotica</name>
    <dbReference type="NCBI Taxonomy" id="46162"/>
    <lineage>
        <taxon>Bacteria</taxon>
        <taxon>Bacillati</taxon>
        <taxon>Actinomycetota</taxon>
        <taxon>Actinomycetes</taxon>
        <taxon>Streptosporangiales</taxon>
        <taxon>Thermomonosporaceae</taxon>
        <taxon>Actinocorallia</taxon>
    </lineage>
</organism>
<feature type="transmembrane region" description="Helical" evidence="5">
    <location>
        <begin position="263"/>
        <end position="282"/>
    </location>
</feature>
<dbReference type="PANTHER" id="PTHR39344">
    <property type="entry name" value="UPF0182 PROTEIN SLL1060"/>
    <property type="match status" value="1"/>
</dbReference>
<evidence type="ECO:0000256" key="3">
    <source>
        <dbReference type="ARBA" id="ARBA00022989"/>
    </source>
</evidence>
<evidence type="ECO:0000256" key="4">
    <source>
        <dbReference type="ARBA" id="ARBA00023136"/>
    </source>
</evidence>
<evidence type="ECO:0000256" key="6">
    <source>
        <dbReference type="SAM" id="MobiDB-lite"/>
    </source>
</evidence>
<evidence type="ECO:0000256" key="5">
    <source>
        <dbReference type="HAMAP-Rule" id="MF_01600"/>
    </source>
</evidence>
<proteinExistence type="inferred from homology"/>
<feature type="transmembrane region" description="Helical" evidence="5">
    <location>
        <begin position="40"/>
        <end position="62"/>
    </location>
</feature>
<accession>A0ABN1QVB7</accession>
<gene>
    <name evidence="7" type="ORF">GCM10009550_23980</name>
</gene>
<feature type="transmembrane region" description="Helical" evidence="5">
    <location>
        <begin position="190"/>
        <end position="208"/>
    </location>
</feature>
<evidence type="ECO:0000256" key="2">
    <source>
        <dbReference type="ARBA" id="ARBA00022692"/>
    </source>
</evidence>
<evidence type="ECO:0000256" key="1">
    <source>
        <dbReference type="ARBA" id="ARBA00022475"/>
    </source>
</evidence>
<feature type="region of interest" description="Disordered" evidence="6">
    <location>
        <begin position="861"/>
        <end position="887"/>
    </location>
</feature>
<feature type="transmembrane region" description="Helical" evidence="5">
    <location>
        <begin position="137"/>
        <end position="170"/>
    </location>
</feature>
<comment type="subcellular location">
    <subcellularLocation>
        <location evidence="5">Cell membrane</location>
        <topology evidence="5">Multi-pass membrane protein</topology>
    </subcellularLocation>
</comment>
<reference evidence="7 8" key="1">
    <citation type="journal article" date="2019" name="Int. J. Syst. Evol. Microbiol.">
        <title>The Global Catalogue of Microorganisms (GCM) 10K type strain sequencing project: providing services to taxonomists for standard genome sequencing and annotation.</title>
        <authorList>
            <consortium name="The Broad Institute Genomics Platform"/>
            <consortium name="The Broad Institute Genome Sequencing Center for Infectious Disease"/>
            <person name="Wu L."/>
            <person name="Ma J."/>
        </authorList>
    </citation>
    <scope>NUCLEOTIDE SEQUENCE [LARGE SCALE GENOMIC DNA]</scope>
    <source>
        <strain evidence="7 8">JCM 10696</strain>
    </source>
</reference>
<keyword evidence="2 5" id="KW-0812">Transmembrane</keyword>
<feature type="compositionally biased region" description="Polar residues" evidence="6">
    <location>
        <begin position="870"/>
        <end position="887"/>
    </location>
</feature>
<dbReference type="InterPro" id="IPR005372">
    <property type="entry name" value="UPF0182"/>
</dbReference>
<dbReference type="PANTHER" id="PTHR39344:SF1">
    <property type="entry name" value="UPF0182 PROTEIN SLL1060"/>
    <property type="match status" value="1"/>
</dbReference>
<evidence type="ECO:0000313" key="8">
    <source>
        <dbReference type="Proteomes" id="UP001500665"/>
    </source>
</evidence>
<dbReference type="EMBL" id="BAAAHH010000007">
    <property type="protein sequence ID" value="GAA0947995.1"/>
    <property type="molecule type" value="Genomic_DNA"/>
</dbReference>
<dbReference type="Proteomes" id="UP001500665">
    <property type="component" value="Unassembled WGS sequence"/>
</dbReference>
<dbReference type="HAMAP" id="MF_01600">
    <property type="entry name" value="UPF0182"/>
    <property type="match status" value="1"/>
</dbReference>
<dbReference type="Pfam" id="PF03699">
    <property type="entry name" value="UPF0182"/>
    <property type="match status" value="1"/>
</dbReference>
<comment type="similarity">
    <text evidence="5">Belongs to the UPF0182 family.</text>
</comment>